<dbReference type="GeneID" id="38120901"/>
<dbReference type="InterPro" id="IPR046670">
    <property type="entry name" value="DUF6540"/>
</dbReference>
<proteinExistence type="predicted"/>
<comment type="caution">
    <text evidence="1">The sequence shown here is derived from an EMBL/GenBank/DDBJ whole genome shotgun (WGS) entry which is preliminary data.</text>
</comment>
<dbReference type="OrthoDB" id="4135672at2759"/>
<dbReference type="EMBL" id="PVWQ01000016">
    <property type="protein sequence ID" value="RDW61859.1"/>
    <property type="molecule type" value="Genomic_DNA"/>
</dbReference>
<reference evidence="1 2" key="1">
    <citation type="journal article" date="2018" name="IMA Fungus">
        <title>IMA Genome-F 9: Draft genome sequence of Annulohypoxylon stygium, Aspergillus mulundensis, Berkeleyomyces basicola (syn. Thielaviopsis basicola), Ceratocystis smalleyi, two Cercospora beticola strains, Coleophoma cylindrospora, Fusarium fracticaudum, Phialophora cf. hyalina, and Morchella septimelata.</title>
        <authorList>
            <person name="Wingfield B.D."/>
            <person name="Bills G.F."/>
            <person name="Dong Y."/>
            <person name="Huang W."/>
            <person name="Nel W.J."/>
            <person name="Swalarsk-Parry B.S."/>
            <person name="Vaghefi N."/>
            <person name="Wilken P.M."/>
            <person name="An Z."/>
            <person name="de Beer Z.W."/>
            <person name="De Vos L."/>
            <person name="Chen L."/>
            <person name="Duong T.A."/>
            <person name="Gao Y."/>
            <person name="Hammerbacher A."/>
            <person name="Kikkert J.R."/>
            <person name="Li Y."/>
            <person name="Li H."/>
            <person name="Li K."/>
            <person name="Li Q."/>
            <person name="Liu X."/>
            <person name="Ma X."/>
            <person name="Naidoo K."/>
            <person name="Pethybridge S.J."/>
            <person name="Sun J."/>
            <person name="Steenkamp E.T."/>
            <person name="van der Nest M.A."/>
            <person name="van Wyk S."/>
            <person name="Wingfield M.J."/>
            <person name="Xiong C."/>
            <person name="Yue Q."/>
            <person name="Zhang X."/>
        </authorList>
    </citation>
    <scope>NUCLEOTIDE SEQUENCE [LARGE SCALE GENOMIC DNA]</scope>
    <source>
        <strain evidence="1 2">DSM 5745</strain>
    </source>
</reference>
<protein>
    <submittedName>
        <fullName evidence="1">Uncharacterized protein</fullName>
    </submittedName>
</protein>
<evidence type="ECO:0000313" key="2">
    <source>
        <dbReference type="Proteomes" id="UP000256690"/>
    </source>
</evidence>
<evidence type="ECO:0000313" key="1">
    <source>
        <dbReference type="EMBL" id="RDW61859.1"/>
    </source>
</evidence>
<sequence length="147" mass="16593">MSSPPSNPTYAAYLIAETSLGPQDHHYIFLETAEEGPLTGHRFHVIGNIQEGMTFNHRFCIKPEDEPVFLSKTRIGSVSVQDYEAGRVLSICEEIEVPKKQFQGAKRLFPKEKLRRCQEWAADAVALLRERGVLKEAGDGMNNDEIF</sequence>
<dbReference type="AlphaFoldDB" id="A0A3D8QJA1"/>
<organism evidence="1 2">
    <name type="scientific">Aspergillus mulundensis</name>
    <dbReference type="NCBI Taxonomy" id="1810919"/>
    <lineage>
        <taxon>Eukaryota</taxon>
        <taxon>Fungi</taxon>
        <taxon>Dikarya</taxon>
        <taxon>Ascomycota</taxon>
        <taxon>Pezizomycotina</taxon>
        <taxon>Eurotiomycetes</taxon>
        <taxon>Eurotiomycetidae</taxon>
        <taxon>Eurotiales</taxon>
        <taxon>Aspergillaceae</taxon>
        <taxon>Aspergillus</taxon>
        <taxon>Aspergillus subgen. Nidulantes</taxon>
    </lineage>
</organism>
<accession>A0A3D8QJA1</accession>
<gene>
    <name evidence="1" type="ORF">DSM5745_10531</name>
</gene>
<dbReference type="RefSeq" id="XP_026598990.1">
    <property type="nucleotide sequence ID" value="XM_026752547.1"/>
</dbReference>
<dbReference type="Proteomes" id="UP000256690">
    <property type="component" value="Unassembled WGS sequence"/>
</dbReference>
<keyword evidence="2" id="KW-1185">Reference proteome</keyword>
<dbReference type="Pfam" id="PF20174">
    <property type="entry name" value="DUF6540"/>
    <property type="match status" value="1"/>
</dbReference>
<name>A0A3D8QJA1_9EURO</name>
<dbReference type="STRING" id="1810919.A0A3D8QJA1"/>